<dbReference type="Gene3D" id="2.160.20.70">
    <property type="match status" value="1"/>
</dbReference>
<evidence type="ECO:0000256" key="4">
    <source>
        <dbReference type="ARBA" id="ARBA00023306"/>
    </source>
</evidence>
<dbReference type="InterPro" id="IPR016098">
    <property type="entry name" value="CAP/MinC_C"/>
</dbReference>
<comment type="caution">
    <text evidence="9">The sequence shown here is derived from an EMBL/GenBank/DDBJ whole genome shotgun (WGS) entry which is preliminary data.</text>
</comment>
<dbReference type="NCBIfam" id="TIGR01222">
    <property type="entry name" value="minC"/>
    <property type="match status" value="1"/>
</dbReference>
<evidence type="ECO:0000259" key="7">
    <source>
        <dbReference type="Pfam" id="PF03775"/>
    </source>
</evidence>
<comment type="function">
    <text evidence="6">Cell division inhibitor that blocks the formation of polar Z ring septums. Rapidly oscillates between the poles of the cell to destabilize FtsZ filaments that have formed before they mature into polar Z rings. Prevents FtsZ polymerization.</text>
</comment>
<evidence type="ECO:0000313" key="9">
    <source>
        <dbReference type="EMBL" id="MFC5712662.1"/>
    </source>
</evidence>
<keyword evidence="3 6" id="KW-0717">Septation</keyword>
<keyword evidence="4 6" id="KW-0131">Cell cycle</keyword>
<keyword evidence="2 6" id="KW-0132">Cell division</keyword>
<organism evidence="9 10">
    <name type="scientific">Thalassorhabdus alkalitolerans</name>
    <dbReference type="NCBI Taxonomy" id="2282697"/>
    <lineage>
        <taxon>Bacteria</taxon>
        <taxon>Bacillati</taxon>
        <taxon>Bacillota</taxon>
        <taxon>Bacilli</taxon>
        <taxon>Bacillales</taxon>
        <taxon>Bacillaceae</taxon>
        <taxon>Thalassorhabdus</taxon>
    </lineage>
</organism>
<dbReference type="Proteomes" id="UP001596142">
    <property type="component" value="Unassembled WGS sequence"/>
</dbReference>
<evidence type="ECO:0000256" key="2">
    <source>
        <dbReference type="ARBA" id="ARBA00022618"/>
    </source>
</evidence>
<evidence type="ECO:0000256" key="5">
    <source>
        <dbReference type="ARBA" id="ARBA00046874"/>
    </source>
</evidence>
<feature type="domain" description="Septum site-determining protein MinC N-terminal" evidence="8">
    <location>
        <begin position="10"/>
        <end position="86"/>
    </location>
</feature>
<evidence type="ECO:0000313" key="10">
    <source>
        <dbReference type="Proteomes" id="UP001596142"/>
    </source>
</evidence>
<gene>
    <name evidence="6 9" type="primary">minC</name>
    <name evidence="9" type="ORF">ACFPU1_07700</name>
</gene>
<dbReference type="InterPro" id="IPR055219">
    <property type="entry name" value="MinC_N_1"/>
</dbReference>
<dbReference type="RefSeq" id="WP_100399776.1">
    <property type="nucleotide sequence ID" value="NZ_JBHSOZ010000003.1"/>
</dbReference>
<dbReference type="Gene3D" id="3.30.160.540">
    <property type="match status" value="1"/>
</dbReference>
<comment type="similarity">
    <text evidence="1 6">Belongs to the MinC family.</text>
</comment>
<name>A0ABW0YMZ6_9BACI</name>
<evidence type="ECO:0000259" key="8">
    <source>
        <dbReference type="Pfam" id="PF22642"/>
    </source>
</evidence>
<sequence length="235" mass="26024">MKTGSKRNLVTIKGTKDGLTILLDDQCSFEALMEELTEKVADKQAFGNGPEVEVKVDTGYRYLQEDHRNKIQQIIEGTGVIKIQDIISQVISTEEAEKMKEESSITSIARIIRSGQVLRIQGDALLLGDINPGGTVEATGNVFVMGTLKGTVRAGVDGNEDTVICASVMEPNQLSIGNTIYYAPDRYEDEKDNEYTNEEPVYAYIHRETKEVAFEKTRQLGQLYPHVANGTFEGL</sequence>
<dbReference type="Pfam" id="PF03775">
    <property type="entry name" value="MinC_C"/>
    <property type="match status" value="1"/>
</dbReference>
<dbReference type="InterPro" id="IPR013033">
    <property type="entry name" value="MinC"/>
</dbReference>
<dbReference type="SUPFAM" id="SSF63848">
    <property type="entry name" value="Cell-division inhibitor MinC, C-terminal domain"/>
    <property type="match status" value="1"/>
</dbReference>
<comment type="subunit">
    <text evidence="5 6">Interacts with MinD and FtsZ.</text>
</comment>
<dbReference type="PANTHER" id="PTHR34108">
    <property type="entry name" value="SEPTUM SITE-DETERMINING PROTEIN MINC"/>
    <property type="match status" value="1"/>
</dbReference>
<evidence type="ECO:0000256" key="1">
    <source>
        <dbReference type="ARBA" id="ARBA00006291"/>
    </source>
</evidence>
<dbReference type="InterPro" id="IPR005526">
    <property type="entry name" value="Septum_form_inhib_MinC_C"/>
</dbReference>
<dbReference type="PANTHER" id="PTHR34108:SF1">
    <property type="entry name" value="SEPTUM SITE-DETERMINING PROTEIN MINC"/>
    <property type="match status" value="1"/>
</dbReference>
<reference evidence="10" key="1">
    <citation type="journal article" date="2019" name="Int. J. Syst. Evol. Microbiol.">
        <title>The Global Catalogue of Microorganisms (GCM) 10K type strain sequencing project: providing services to taxonomists for standard genome sequencing and annotation.</title>
        <authorList>
            <consortium name="The Broad Institute Genomics Platform"/>
            <consortium name="The Broad Institute Genome Sequencing Center for Infectious Disease"/>
            <person name="Wu L."/>
            <person name="Ma J."/>
        </authorList>
    </citation>
    <scope>NUCLEOTIDE SEQUENCE [LARGE SCALE GENOMIC DNA]</scope>
    <source>
        <strain evidence="10">CECT 7184</strain>
    </source>
</reference>
<evidence type="ECO:0000256" key="3">
    <source>
        <dbReference type="ARBA" id="ARBA00023210"/>
    </source>
</evidence>
<proteinExistence type="inferred from homology"/>
<keyword evidence="10" id="KW-1185">Reference proteome</keyword>
<dbReference type="EMBL" id="JBHSOZ010000003">
    <property type="protein sequence ID" value="MFC5712662.1"/>
    <property type="molecule type" value="Genomic_DNA"/>
</dbReference>
<feature type="domain" description="Septum formation inhibitor MinC C-terminal" evidence="7">
    <location>
        <begin position="108"/>
        <end position="208"/>
    </location>
</feature>
<dbReference type="InterPro" id="IPR036145">
    <property type="entry name" value="MinC_C_sf"/>
</dbReference>
<evidence type="ECO:0000256" key="6">
    <source>
        <dbReference type="HAMAP-Rule" id="MF_00267"/>
    </source>
</evidence>
<accession>A0ABW0YMZ6</accession>
<protein>
    <recommendedName>
        <fullName evidence="6">Probable septum site-determining protein MinC</fullName>
    </recommendedName>
</protein>
<dbReference type="Pfam" id="PF22642">
    <property type="entry name" value="MinC_N_1"/>
    <property type="match status" value="1"/>
</dbReference>
<dbReference type="HAMAP" id="MF_00267">
    <property type="entry name" value="MinC"/>
    <property type="match status" value="1"/>
</dbReference>